<name>A0A0H4IYL8_9PROT</name>
<dbReference type="InterPro" id="IPR008136">
    <property type="entry name" value="CinA_C"/>
</dbReference>
<proteinExistence type="predicted"/>
<dbReference type="AlphaFoldDB" id="A0A0H4IYL8"/>
<organism evidence="2 3">
    <name type="scientific">Methylophilales bacterium MBRS-H7</name>
    <dbReference type="NCBI Taxonomy" id="1623450"/>
    <lineage>
        <taxon>Bacteria</taxon>
        <taxon>Pseudomonadati</taxon>
        <taxon>Pseudomonadota</taxon>
        <taxon>Betaproteobacteria</taxon>
        <taxon>Nitrosomonadales</taxon>
        <taxon>OM43 clade</taxon>
    </lineage>
</organism>
<accession>A0A0H4IYL8</accession>
<gene>
    <name evidence="2" type="ORF">VI33_05095</name>
</gene>
<reference evidence="2 3" key="1">
    <citation type="submission" date="2015-03" db="EMBL/GenBank/DDBJ databases">
        <title>Comparative analysis of the OM43 clade including a novel species from Red Sea uncovers genomic and metabolic diversity among marine methylotrophs.</title>
        <authorList>
            <person name="Jimenez-Infante F."/>
            <person name="Ngugi D.K."/>
            <person name="Vinu M."/>
            <person name="Alam I."/>
            <person name="Kamau A."/>
            <person name="Blom J."/>
            <person name="Bajic V.B."/>
            <person name="Stingl U."/>
        </authorList>
    </citation>
    <scope>NUCLEOTIDE SEQUENCE [LARGE SCALE GENOMIC DNA]</scope>
    <source>
        <strain evidence="2 3">MBRSH7</strain>
    </source>
</reference>
<evidence type="ECO:0000313" key="3">
    <source>
        <dbReference type="Proteomes" id="UP000066549"/>
    </source>
</evidence>
<dbReference type="Pfam" id="PF02464">
    <property type="entry name" value="CinA"/>
    <property type="match status" value="1"/>
</dbReference>
<dbReference type="SUPFAM" id="SSF142433">
    <property type="entry name" value="CinA-like"/>
    <property type="match status" value="1"/>
</dbReference>
<keyword evidence="3" id="KW-1185">Reference proteome</keyword>
<evidence type="ECO:0000259" key="1">
    <source>
        <dbReference type="Pfam" id="PF02464"/>
    </source>
</evidence>
<protein>
    <submittedName>
        <fullName evidence="2">Damage-inducible protein CinA</fullName>
    </submittedName>
</protein>
<dbReference type="OrthoDB" id="9801454at2"/>
<sequence length="162" mass="17745">MSSNKLQNISKKFIDQNFLLGVAESCTGGLFAKKITDESGSSAWFDCGFITYSNESKVRMLGVNKESIEEFGAVSREVAQEMAIGVQKNSRAIFSISITGIAGPNGGSPEKPVGTVHVCFAFKENVLKDYKLELSGERSTIREQTVSFIIEELDKLTFSDQI</sequence>
<dbReference type="Gene3D" id="3.90.950.20">
    <property type="entry name" value="CinA-like"/>
    <property type="match status" value="1"/>
</dbReference>
<dbReference type="InterPro" id="IPR036653">
    <property type="entry name" value="CinA-like_C"/>
</dbReference>
<dbReference type="PATRIC" id="fig|1623450.3.peg.1013"/>
<dbReference type="EMBL" id="CP011002">
    <property type="protein sequence ID" value="AKO66076.1"/>
    <property type="molecule type" value="Genomic_DNA"/>
</dbReference>
<evidence type="ECO:0000313" key="2">
    <source>
        <dbReference type="EMBL" id="AKO66076.1"/>
    </source>
</evidence>
<dbReference type="Proteomes" id="UP000066549">
    <property type="component" value="Chromosome"/>
</dbReference>
<dbReference type="NCBIfam" id="TIGR00199">
    <property type="entry name" value="PncC_domain"/>
    <property type="match status" value="1"/>
</dbReference>
<feature type="domain" description="CinA C-terminal" evidence="1">
    <location>
        <begin position="7"/>
        <end position="155"/>
    </location>
</feature>